<evidence type="ECO:0000313" key="1">
    <source>
        <dbReference type="EMBL" id="PBA25271.1"/>
    </source>
</evidence>
<dbReference type="EMBL" id="NSFD01000047">
    <property type="protein sequence ID" value="PBA25271.1"/>
    <property type="molecule type" value="Genomic_DNA"/>
</dbReference>
<comment type="caution">
    <text evidence="1">The sequence shown here is derived from an EMBL/GenBank/DDBJ whole genome shotgun (WGS) entry which is preliminary data.</text>
</comment>
<name>A0A2A2ZFQ0_MYCAV</name>
<organism evidence="1 2">
    <name type="scientific">Mycobacterium avium</name>
    <dbReference type="NCBI Taxonomy" id="1764"/>
    <lineage>
        <taxon>Bacteria</taxon>
        <taxon>Bacillati</taxon>
        <taxon>Actinomycetota</taxon>
        <taxon>Actinomycetes</taxon>
        <taxon>Mycobacteriales</taxon>
        <taxon>Mycobacteriaceae</taxon>
        <taxon>Mycobacterium</taxon>
        <taxon>Mycobacterium avium complex (MAC)</taxon>
    </lineage>
</organism>
<dbReference type="GeneID" id="66600200"/>
<evidence type="ECO:0000313" key="2">
    <source>
        <dbReference type="Proteomes" id="UP000217768"/>
    </source>
</evidence>
<dbReference type="Proteomes" id="UP000217768">
    <property type="component" value="Unassembled WGS sequence"/>
</dbReference>
<sequence length="128" mass="13850">MTSAAGKTGPHTAMALLDKGFPVRAMVHHDDARAAELRDRGGVQRLTGRAPKSMETIARRCPTTMPGTTRGLSGMASAITTLTKAMPAPAPNTDRYLRMFQDGKEIETLAVDSPTWHATHNPDRQLAR</sequence>
<protein>
    <submittedName>
        <fullName evidence="1">Uncharacterized protein</fullName>
    </submittedName>
</protein>
<gene>
    <name evidence="1" type="ORF">CKJ66_19465</name>
</gene>
<dbReference type="Gene3D" id="3.40.50.720">
    <property type="entry name" value="NAD(P)-binding Rossmann-like Domain"/>
    <property type="match status" value="1"/>
</dbReference>
<dbReference type="AlphaFoldDB" id="A0A2A2ZFQ0"/>
<proteinExistence type="predicted"/>
<dbReference type="RefSeq" id="WP_033717995.1">
    <property type="nucleotide sequence ID" value="NZ_JAEKMM010000004.1"/>
</dbReference>
<accession>A0A2A2ZFQ0</accession>
<reference evidence="1 2" key="1">
    <citation type="submission" date="2017-08" db="EMBL/GenBank/DDBJ databases">
        <title>Phylogenetic analysis of Mycobacterium avium complex whole genomes.</title>
        <authorList>
            <person name="Caverly L.J."/>
            <person name="Spilker T."/>
            <person name="Lipuma J."/>
        </authorList>
    </citation>
    <scope>NUCLEOTIDE SEQUENCE [LARGE SCALE GENOMIC DNA]</scope>
    <source>
        <strain evidence="1 2">FLAC0165</strain>
    </source>
</reference>